<feature type="region of interest" description="Disordered" evidence="2">
    <location>
        <begin position="456"/>
        <end position="476"/>
    </location>
</feature>
<comment type="caution">
    <text evidence="4">The sequence shown here is derived from an EMBL/GenBank/DDBJ whole genome shotgun (WGS) entry which is preliminary data.</text>
</comment>
<evidence type="ECO:0000313" key="4">
    <source>
        <dbReference type="EMBL" id="OAQ66977.1"/>
    </source>
</evidence>
<dbReference type="GeneID" id="28851156"/>
<dbReference type="Pfam" id="PF08317">
    <property type="entry name" value="Spc7"/>
    <property type="match status" value="1"/>
</dbReference>
<sequence length="1415" mass="156445">MAPSNEATVPSTRRVRKSIGAHAEMKRSVDKENATVDVARTLADNRKKSRSKSMGPGGLDALKHGTGNRRASIAAPVKPRSILKPTIYSVQEIPPLRSETQRTRKSSESRDSTKSLGSSNDESTNGSKVALKTEEEQQAAAREREERERRDARRKSLANRRVSFAAEATLHTFHEIEYMQDSTTSSTDSSRRASSVNGPDSTGTVPKSPDDQRSNRRNSGLPPMNFHKSDDDTLTSTIYSSDSEPPDAIEEVEDDSGSSDSDDGTMMTIETEDITGTTVASERYSSDDESSTLDRALRAAAERAGTQRLDEDDEDDGLDDGEEIIPSFGWVKKSNQGSVALANGSTTRRDEETEMDMDMDMDMTGAVGKIIRPQNTTHLDGNDDMSMDVTQALGGILSQSKGKQVAQHNETMEATMDFTTAVGRIHEPQNLYHDESDTNEDFSMEFTAAMGGVLPQAKAPSAAPGRRRTLTRQGESRMEDATMDMTIGYGNIIPHSAYGNENTVQGEETMGMDITAALGGIIGNGDTTSRNLGKRIMEEEVNKPHSPKRAIMAAVSQKTPTRRSSRLSGMSQAASPGLPESPGLSAFRGKGLRRSTEPQTPDTLSSPLRTPASSPMKQATPKAQPTSTSTPSQRTRSKSPRSTTPQRKSGPKSQKSPSSTKLSNPKLSPFQNDAQSRTPTVVLTPQTRRLSGVGADKSGLGSPQVTALFERRTSIGDSATNFIPGRREVAFESPKVMEEEIDKEREAEEEKENRRRILEREVDGPQEDREATLNLREMIDSLSPKRNPLKGRKSLHVGSAKGLLGKRPLELDDEDSEDNDGVKRLKGGYTSPVKNVKLQQPPSVAETTGRLTRTSRRSLEPGENNTTPSFSSPLRKEPATTPRHQGRFKDLRETQTIHEVNFQPSHDKDAEELEQEVDDEKIHLQDFLNMTSIRFMELTTTKRRHTAAPNNFQDGSSGDGEDDMSLERCVVAGACTVPMLELYQHSCRELKNYIAEGRRMVKEIEEETLEVNPPLFREYMSATPDVKALMDNQFKNVKTHARLLSKAMWYEWRMKLQEGLREGLVTISRGMDADERMLTEREALLAEVLPGVAERYHQLEEESGNLDEAAKELADCDPGELQAARDELTDLDADIEDKKRLIAELGKQFESSSSEADNLSAKKEDLMAAIRQSEKIREACRGWTGSEVESLKARVDAIEKDHGWAVTGLSGTNLSMAYKREIEIVFDIASFQPHRPNSRIDLWYIGDSGDDQSAAKTADKEFFLQCIRDHVRALPQSRTKILDLLNIVRNAWDKARFVTLQLHAVNITFPSRVTKTSDSSVAVTSSLLLTPLRTRVETTLHLQGHSVVKGVDIGISTQVKVIYGEHFNVNKVGEFLATKIGDKIGVKEDDWSEVLIELQKRLIARGKKQISGVTQ</sequence>
<evidence type="ECO:0000259" key="3">
    <source>
        <dbReference type="SMART" id="SM00787"/>
    </source>
</evidence>
<protein>
    <submittedName>
        <fullName evidence="4">Chromosome segregation protein</fullName>
    </submittedName>
</protein>
<name>A0A179FNQ0_METCM</name>
<feature type="compositionally biased region" description="Low complexity" evidence="2">
    <location>
        <begin position="619"/>
        <end position="663"/>
    </location>
</feature>
<feature type="compositionally biased region" description="Acidic residues" evidence="2">
    <location>
        <begin position="244"/>
        <end position="263"/>
    </location>
</feature>
<dbReference type="GO" id="GO:0034501">
    <property type="term" value="P:protein localization to kinetochore"/>
    <property type="evidence" value="ECO:0007669"/>
    <property type="project" value="TreeGrafter"/>
</dbReference>
<evidence type="ECO:0000313" key="5">
    <source>
        <dbReference type="Proteomes" id="UP000078397"/>
    </source>
</evidence>
<dbReference type="PANTHER" id="PTHR28260:SF1">
    <property type="entry name" value="SPINDLE POLE BODY COMPONENT SPC105"/>
    <property type="match status" value="1"/>
</dbReference>
<dbReference type="GO" id="GO:1990758">
    <property type="term" value="P:mitotic sister chromatid biorientation"/>
    <property type="evidence" value="ECO:0007669"/>
    <property type="project" value="TreeGrafter"/>
</dbReference>
<keyword evidence="5" id="KW-1185">Reference proteome</keyword>
<feature type="compositionally biased region" description="Polar residues" evidence="2">
    <location>
        <begin position="597"/>
        <end position="617"/>
    </location>
</feature>
<dbReference type="RefSeq" id="XP_018144064.1">
    <property type="nucleotide sequence ID" value="XM_018287162.1"/>
</dbReference>
<dbReference type="Pfam" id="PF15402">
    <property type="entry name" value="MELT_2"/>
    <property type="match status" value="6"/>
</dbReference>
<accession>A0A179FNQ0</accession>
<feature type="domain" description="Spc7 kinetochore protein" evidence="3">
    <location>
        <begin position="910"/>
        <end position="1227"/>
    </location>
</feature>
<organism evidence="4 5">
    <name type="scientific">Pochonia chlamydosporia 170</name>
    <dbReference type="NCBI Taxonomy" id="1380566"/>
    <lineage>
        <taxon>Eukaryota</taxon>
        <taxon>Fungi</taxon>
        <taxon>Dikarya</taxon>
        <taxon>Ascomycota</taxon>
        <taxon>Pezizomycotina</taxon>
        <taxon>Sordariomycetes</taxon>
        <taxon>Hypocreomycetidae</taxon>
        <taxon>Hypocreales</taxon>
        <taxon>Clavicipitaceae</taxon>
        <taxon>Pochonia</taxon>
    </lineage>
</organism>
<evidence type="ECO:0000256" key="2">
    <source>
        <dbReference type="SAM" id="MobiDB-lite"/>
    </source>
</evidence>
<dbReference type="GO" id="GO:0007094">
    <property type="term" value="P:mitotic spindle assembly checkpoint signaling"/>
    <property type="evidence" value="ECO:0007669"/>
    <property type="project" value="TreeGrafter"/>
</dbReference>
<feature type="compositionally biased region" description="Polar residues" evidence="2">
    <location>
        <begin position="863"/>
        <end position="872"/>
    </location>
</feature>
<proteinExistence type="predicted"/>
<feature type="compositionally biased region" description="Acidic residues" evidence="2">
    <location>
        <begin position="310"/>
        <end position="323"/>
    </location>
</feature>
<feature type="region of interest" description="Disordered" evidence="2">
    <location>
        <begin position="1"/>
        <end position="323"/>
    </location>
</feature>
<reference evidence="4 5" key="1">
    <citation type="journal article" date="2016" name="PLoS Pathog.">
        <title>Biosynthesis of antibiotic leucinostatins in bio-control fungus Purpureocillium lilacinum and their inhibition on phytophthora revealed by genome mining.</title>
        <authorList>
            <person name="Wang G."/>
            <person name="Liu Z."/>
            <person name="Lin R."/>
            <person name="Li E."/>
            <person name="Mao Z."/>
            <person name="Ling J."/>
            <person name="Yang Y."/>
            <person name="Yin W.B."/>
            <person name="Xie B."/>
        </authorList>
    </citation>
    <scope>NUCLEOTIDE SEQUENCE [LARGE SCALE GENOMIC DNA]</scope>
    <source>
        <strain evidence="4">170</strain>
    </source>
</reference>
<dbReference type="OrthoDB" id="5592879at2759"/>
<feature type="compositionally biased region" description="Polar residues" evidence="2">
    <location>
        <begin position="665"/>
        <end position="689"/>
    </location>
</feature>
<feature type="compositionally biased region" description="Basic and acidic residues" evidence="2">
    <location>
        <begin position="99"/>
        <end position="113"/>
    </location>
</feature>
<feature type="compositionally biased region" description="Basic and acidic residues" evidence="2">
    <location>
        <begin position="131"/>
        <end position="151"/>
    </location>
</feature>
<dbReference type="InterPro" id="IPR033338">
    <property type="entry name" value="Spc105/Spc7"/>
</dbReference>
<feature type="region of interest" description="Disordered" evidence="2">
    <location>
        <begin position="539"/>
        <end position="701"/>
    </location>
</feature>
<dbReference type="InterPro" id="IPR040850">
    <property type="entry name" value="Knl1_RWD_C"/>
</dbReference>
<feature type="region of interest" description="Disordered" evidence="2">
    <location>
        <begin position="733"/>
        <end position="894"/>
    </location>
</feature>
<dbReference type="PANTHER" id="PTHR28260">
    <property type="entry name" value="SPINDLE POLE BODY COMPONENT SPC105"/>
    <property type="match status" value="1"/>
</dbReference>
<feature type="compositionally biased region" description="Polar residues" evidence="2">
    <location>
        <begin position="1"/>
        <end position="11"/>
    </location>
</feature>
<dbReference type="Proteomes" id="UP000078397">
    <property type="component" value="Unassembled WGS sequence"/>
</dbReference>
<keyword evidence="1" id="KW-0175">Coiled coil</keyword>
<dbReference type="STRING" id="1380566.A0A179FNQ0"/>
<dbReference type="KEGG" id="pchm:VFPPC_08451"/>
<feature type="compositionally biased region" description="Basic and acidic residues" evidence="2">
    <location>
        <begin position="23"/>
        <end position="34"/>
    </location>
</feature>
<evidence type="ECO:0000256" key="1">
    <source>
        <dbReference type="SAM" id="Coils"/>
    </source>
</evidence>
<feature type="compositionally biased region" description="Low complexity" evidence="2">
    <location>
        <begin position="181"/>
        <end position="195"/>
    </location>
</feature>
<dbReference type="GO" id="GO:0000776">
    <property type="term" value="C:kinetochore"/>
    <property type="evidence" value="ECO:0007669"/>
    <property type="project" value="TreeGrafter"/>
</dbReference>
<dbReference type="Pfam" id="PF18210">
    <property type="entry name" value="Knl1_RWD_C"/>
    <property type="match status" value="1"/>
</dbReference>
<feature type="compositionally biased region" description="Polar residues" evidence="2">
    <location>
        <begin position="234"/>
        <end position="243"/>
    </location>
</feature>
<gene>
    <name evidence="4" type="ORF">VFPPC_08451</name>
</gene>
<feature type="compositionally biased region" description="Polar residues" evidence="2">
    <location>
        <begin position="114"/>
        <end position="127"/>
    </location>
</feature>
<feature type="coiled-coil region" evidence="1">
    <location>
        <begin position="1121"/>
        <end position="1176"/>
    </location>
</feature>
<dbReference type="EMBL" id="LSBJ02000004">
    <property type="protein sequence ID" value="OAQ66977.1"/>
    <property type="molecule type" value="Genomic_DNA"/>
</dbReference>
<feature type="compositionally biased region" description="Polar residues" evidence="2">
    <location>
        <begin position="837"/>
        <end position="846"/>
    </location>
</feature>
<feature type="compositionally biased region" description="Polar residues" evidence="2">
    <location>
        <begin position="196"/>
        <end position="205"/>
    </location>
</feature>
<dbReference type="SMART" id="SM00787">
    <property type="entry name" value="Spc7"/>
    <property type="match status" value="1"/>
</dbReference>
<feature type="compositionally biased region" description="Basic and acidic residues" evidence="2">
    <location>
        <begin position="733"/>
        <end position="771"/>
    </location>
</feature>
<dbReference type="InterPro" id="IPR013253">
    <property type="entry name" value="Spc7_domain"/>
</dbReference>
<dbReference type="SMART" id="SM01315">
    <property type="entry name" value="Spc7_N"/>
    <property type="match status" value="1"/>
</dbReference>